<evidence type="ECO:0000313" key="3">
    <source>
        <dbReference type="Proteomes" id="UP001283361"/>
    </source>
</evidence>
<comment type="caution">
    <text evidence="2">The sequence shown here is derived from an EMBL/GenBank/DDBJ whole genome shotgun (WGS) entry which is preliminary data.</text>
</comment>
<proteinExistence type="predicted"/>
<feature type="non-terminal residue" evidence="2">
    <location>
        <position position="37"/>
    </location>
</feature>
<evidence type="ECO:0000256" key="1">
    <source>
        <dbReference type="SAM" id="MobiDB-lite"/>
    </source>
</evidence>
<reference evidence="2" key="1">
    <citation type="journal article" date="2023" name="G3 (Bethesda)">
        <title>A reference genome for the long-term kleptoplast-retaining sea slug Elysia crispata morphotype clarki.</title>
        <authorList>
            <person name="Eastman K.E."/>
            <person name="Pendleton A.L."/>
            <person name="Shaikh M.A."/>
            <person name="Suttiyut T."/>
            <person name="Ogas R."/>
            <person name="Tomko P."/>
            <person name="Gavelis G."/>
            <person name="Widhalm J.R."/>
            <person name="Wisecaver J.H."/>
        </authorList>
    </citation>
    <scope>NUCLEOTIDE SEQUENCE</scope>
    <source>
        <strain evidence="2">ECLA1</strain>
    </source>
</reference>
<dbReference type="EMBL" id="JAWDGP010007787">
    <property type="protein sequence ID" value="KAK3704763.1"/>
    <property type="molecule type" value="Genomic_DNA"/>
</dbReference>
<protein>
    <submittedName>
        <fullName evidence="2">Uncharacterized protein</fullName>
    </submittedName>
</protein>
<gene>
    <name evidence="2" type="ORF">RRG08_000535</name>
</gene>
<dbReference type="Proteomes" id="UP001283361">
    <property type="component" value="Unassembled WGS sequence"/>
</dbReference>
<feature type="compositionally biased region" description="Polar residues" evidence="1">
    <location>
        <begin position="1"/>
        <end position="26"/>
    </location>
</feature>
<evidence type="ECO:0000313" key="2">
    <source>
        <dbReference type="EMBL" id="KAK3704763.1"/>
    </source>
</evidence>
<accession>A0AAE0XR51</accession>
<keyword evidence="3" id="KW-1185">Reference proteome</keyword>
<organism evidence="2 3">
    <name type="scientific">Elysia crispata</name>
    <name type="common">lettuce slug</name>
    <dbReference type="NCBI Taxonomy" id="231223"/>
    <lineage>
        <taxon>Eukaryota</taxon>
        <taxon>Metazoa</taxon>
        <taxon>Spiralia</taxon>
        <taxon>Lophotrochozoa</taxon>
        <taxon>Mollusca</taxon>
        <taxon>Gastropoda</taxon>
        <taxon>Heterobranchia</taxon>
        <taxon>Euthyneura</taxon>
        <taxon>Panpulmonata</taxon>
        <taxon>Sacoglossa</taxon>
        <taxon>Placobranchoidea</taxon>
        <taxon>Plakobranchidae</taxon>
        <taxon>Elysia</taxon>
    </lineage>
</organism>
<dbReference type="AlphaFoldDB" id="A0AAE0XR51"/>
<sequence length="37" mass="3986">MEGTLQDTSGDRPSTTAAVQHPTFTLTVPCPDTPRTR</sequence>
<name>A0AAE0XR51_9GAST</name>
<feature type="region of interest" description="Disordered" evidence="1">
    <location>
        <begin position="1"/>
        <end position="37"/>
    </location>
</feature>